<dbReference type="PANTHER" id="PTHR28630:SF3">
    <property type="entry name" value="PEROXIREDOXIN-LIKE 2C"/>
    <property type="match status" value="1"/>
</dbReference>
<accession>A0A1Y2MGT7</accession>
<dbReference type="PANTHER" id="PTHR28630">
    <property type="match status" value="1"/>
</dbReference>
<dbReference type="EMBL" id="KZ107838">
    <property type="protein sequence ID" value="OSS55151.1"/>
    <property type="molecule type" value="Genomic_DNA"/>
</dbReference>
<reference evidence="1 2" key="1">
    <citation type="journal article" date="2017" name="Genome Announc.">
        <title>Genome sequence of the saprophytic ascomycete Epicoccum nigrum ICMP 19927 strain isolated from New Zealand.</title>
        <authorList>
            <person name="Fokin M."/>
            <person name="Fleetwood D."/>
            <person name="Weir B.S."/>
            <person name="Villas-Boas S.G."/>
        </authorList>
    </citation>
    <scope>NUCLEOTIDE SEQUENCE [LARGE SCALE GENOMIC DNA]</scope>
    <source>
        <strain evidence="1 2">ICMP 19927</strain>
    </source>
</reference>
<dbReference type="InParanoid" id="A0A1Y2MGT7"/>
<evidence type="ECO:0000313" key="2">
    <source>
        <dbReference type="Proteomes" id="UP000193240"/>
    </source>
</evidence>
<proteinExistence type="predicted"/>
<evidence type="ECO:0008006" key="3">
    <source>
        <dbReference type="Google" id="ProtNLM"/>
    </source>
</evidence>
<gene>
    <name evidence="1" type="ORF">B5807_00071</name>
</gene>
<dbReference type="Pfam" id="PF13911">
    <property type="entry name" value="AhpC-TSA_2"/>
    <property type="match status" value="1"/>
</dbReference>
<sequence>MASSHTDQVILDGAREVPTSEELKEVFAVEVYDRAGDKKRLGDLIEGKRSILIFTRHFWCVNCQAYVRIISEKIPPVKLPSDTQLIIVGNGSYQPIDTYATTTASAYPIYTDPTCQLHKILKFRSGLKEAGEGEAKKDYMKDAGTAISRIFGGIKGALGNLQHTPYIGPKALNGGELIISADGTCEYIYRMQNTVDHTNVNELADMIGVTPDDAETVDVKD</sequence>
<protein>
    <recommendedName>
        <fullName evidence="3">Thioredoxin domain-containing protein</fullName>
    </recommendedName>
</protein>
<keyword evidence="2" id="KW-1185">Reference proteome</keyword>
<dbReference type="InterPro" id="IPR032801">
    <property type="entry name" value="PXL2A/B/C"/>
</dbReference>
<evidence type="ECO:0000313" key="1">
    <source>
        <dbReference type="EMBL" id="OSS55151.1"/>
    </source>
</evidence>
<dbReference type="Proteomes" id="UP000193240">
    <property type="component" value="Unassembled WGS sequence"/>
</dbReference>
<dbReference type="OMA" id="MQNTVDH"/>
<name>A0A1Y2MGT7_EPING</name>
<dbReference type="STRING" id="105696.A0A1Y2MGT7"/>
<dbReference type="AlphaFoldDB" id="A0A1Y2MGT7"/>
<dbReference type="SUPFAM" id="SSF52833">
    <property type="entry name" value="Thioredoxin-like"/>
    <property type="match status" value="1"/>
</dbReference>
<dbReference type="Gene3D" id="3.40.30.10">
    <property type="entry name" value="Glutaredoxin"/>
    <property type="match status" value="1"/>
</dbReference>
<organism evidence="1 2">
    <name type="scientific">Epicoccum nigrum</name>
    <name type="common">Soil fungus</name>
    <name type="synonym">Epicoccum purpurascens</name>
    <dbReference type="NCBI Taxonomy" id="105696"/>
    <lineage>
        <taxon>Eukaryota</taxon>
        <taxon>Fungi</taxon>
        <taxon>Dikarya</taxon>
        <taxon>Ascomycota</taxon>
        <taxon>Pezizomycotina</taxon>
        <taxon>Dothideomycetes</taxon>
        <taxon>Pleosporomycetidae</taxon>
        <taxon>Pleosporales</taxon>
        <taxon>Pleosporineae</taxon>
        <taxon>Didymellaceae</taxon>
        <taxon>Epicoccum</taxon>
    </lineage>
</organism>
<dbReference type="InterPro" id="IPR036249">
    <property type="entry name" value="Thioredoxin-like_sf"/>
</dbReference>